<dbReference type="AlphaFoldDB" id="A0A5N7AJ59"/>
<sequence length="681" mass="78095">MGSFKYEPLDLGGPTFRLVRLCHGDGPDIDCELFQAWLYPEQSAISYEALSYTWGTTEIVESVRMNGKTLGITLSLYLVLQHLRLRDEDRILWVDGICIDQGNDKERGHQVRHMGDIYKQAERVIFWLGQPTYETNVILDSLHQLQKESTRHACRTWELADPRWVELWSTVQPGLVDKYPDLRSRQRQGLEDLLNRPWFRRVWILQEVANARAGIVCCGQKSVSAHIFPLAPLFIDIIPNAQTQAVLDIMPGPSRTGTWWNMNQDLYTILRKFRASEARLPCDMVFALLGLSSDAQDAEMLRPDYEKSEDEIIHDVVRFLFDDYIYRTQRSYFPYLRNLLRNLELLNRLFLQHYMELANLQDLENVLKWRQFGISETDIADAARAVKIAVTNFGGLSVGMTDIATPSVLKNLEDILKQGHLGSAQTNIPFAEYAEKAMAKALKDSDGSIEAEEEEKEEKVCMNSICAWNHLNTLEHLLQDRGYKTEITKELIIRIISASHSKPGTIIFLLKQRGNEINITNAVLIALLRTHLTAKKTEKIHTWKQESYNERTEGILGLLLSERCYVLELLHILLRQQGNKIQITEEILCAAVSNTCCGPELIKLLLRERAKEIHITEGVLRATASNSRYGPQVMEVLFEQRGNEIKVTDPMLIAAEGVILQPRARANELMEQYLKRHPSRN</sequence>
<evidence type="ECO:0000259" key="1">
    <source>
        <dbReference type="Pfam" id="PF06985"/>
    </source>
</evidence>
<evidence type="ECO:0000313" key="3">
    <source>
        <dbReference type="Proteomes" id="UP000326268"/>
    </source>
</evidence>
<name>A0A5N7AJ59_9EURO</name>
<dbReference type="InterPro" id="IPR055530">
    <property type="entry name" value="DUF7104"/>
</dbReference>
<keyword evidence="3" id="KW-1185">Reference proteome</keyword>
<dbReference type="RefSeq" id="XP_031932866.1">
    <property type="nucleotide sequence ID" value="XM_032065046.1"/>
</dbReference>
<dbReference type="GeneID" id="43649492"/>
<dbReference type="Pfam" id="PF06985">
    <property type="entry name" value="HET"/>
    <property type="match status" value="1"/>
</dbReference>
<dbReference type="Pfam" id="PF23397">
    <property type="entry name" value="DUF7104"/>
    <property type="match status" value="4"/>
</dbReference>
<dbReference type="PANTHER" id="PTHR24148:SF78">
    <property type="entry name" value="HETEROKARYON INCOMPATIBILITY DOMAIN-CONTAINING PROTEIN"/>
    <property type="match status" value="1"/>
</dbReference>
<feature type="domain" description="Heterokaryon incompatibility" evidence="1">
    <location>
        <begin position="47"/>
        <end position="207"/>
    </location>
</feature>
<dbReference type="InterPro" id="IPR010730">
    <property type="entry name" value="HET"/>
</dbReference>
<evidence type="ECO:0000313" key="2">
    <source>
        <dbReference type="EMBL" id="KAE8369785.1"/>
    </source>
</evidence>
<gene>
    <name evidence="2" type="ORF">BDV27DRAFT_120204</name>
</gene>
<dbReference type="InterPro" id="IPR052895">
    <property type="entry name" value="HetReg/Transcr_Mod"/>
</dbReference>
<protein>
    <submittedName>
        <fullName evidence="2">Heterokaryon incompatibility protein-domain-containing protein</fullName>
    </submittedName>
</protein>
<dbReference type="PANTHER" id="PTHR24148">
    <property type="entry name" value="ANKYRIN REPEAT DOMAIN-CONTAINING PROTEIN 39 HOMOLOG-RELATED"/>
    <property type="match status" value="1"/>
</dbReference>
<organism evidence="2 3">
    <name type="scientific">Aspergillus caelatus</name>
    <dbReference type="NCBI Taxonomy" id="61420"/>
    <lineage>
        <taxon>Eukaryota</taxon>
        <taxon>Fungi</taxon>
        <taxon>Dikarya</taxon>
        <taxon>Ascomycota</taxon>
        <taxon>Pezizomycotina</taxon>
        <taxon>Eurotiomycetes</taxon>
        <taxon>Eurotiomycetidae</taxon>
        <taxon>Eurotiales</taxon>
        <taxon>Aspergillaceae</taxon>
        <taxon>Aspergillus</taxon>
        <taxon>Aspergillus subgen. Circumdati</taxon>
    </lineage>
</organism>
<accession>A0A5N7AJ59</accession>
<proteinExistence type="predicted"/>
<dbReference type="EMBL" id="ML737570">
    <property type="protein sequence ID" value="KAE8369785.1"/>
    <property type="molecule type" value="Genomic_DNA"/>
</dbReference>
<dbReference type="Gene3D" id="1.20.5.340">
    <property type="match status" value="1"/>
</dbReference>
<reference evidence="2 3" key="1">
    <citation type="submission" date="2019-04" db="EMBL/GenBank/DDBJ databases">
        <title>Friends and foes A comparative genomics studyof 23 Aspergillus species from section Flavi.</title>
        <authorList>
            <consortium name="DOE Joint Genome Institute"/>
            <person name="Kjaerbolling I."/>
            <person name="Vesth T."/>
            <person name="Frisvad J.C."/>
            <person name="Nybo J.L."/>
            <person name="Theobald S."/>
            <person name="Kildgaard S."/>
            <person name="Isbrandt T."/>
            <person name="Kuo A."/>
            <person name="Sato A."/>
            <person name="Lyhne E.K."/>
            <person name="Kogle M.E."/>
            <person name="Wiebenga A."/>
            <person name="Kun R.S."/>
            <person name="Lubbers R.J."/>
            <person name="Makela M.R."/>
            <person name="Barry K."/>
            <person name="Chovatia M."/>
            <person name="Clum A."/>
            <person name="Daum C."/>
            <person name="Haridas S."/>
            <person name="He G."/>
            <person name="LaButti K."/>
            <person name="Lipzen A."/>
            <person name="Mondo S."/>
            <person name="Riley R."/>
            <person name="Salamov A."/>
            <person name="Simmons B.A."/>
            <person name="Magnuson J.K."/>
            <person name="Henrissat B."/>
            <person name="Mortensen U.H."/>
            <person name="Larsen T.O."/>
            <person name="Devries R.P."/>
            <person name="Grigoriev I.V."/>
            <person name="Machida M."/>
            <person name="Baker S.E."/>
            <person name="Andersen M.R."/>
        </authorList>
    </citation>
    <scope>NUCLEOTIDE SEQUENCE [LARGE SCALE GENOMIC DNA]</scope>
    <source>
        <strain evidence="2 3">CBS 763.97</strain>
    </source>
</reference>
<dbReference type="Proteomes" id="UP000326268">
    <property type="component" value="Unassembled WGS sequence"/>
</dbReference>
<dbReference type="OrthoDB" id="2157530at2759"/>